<comment type="subcellular location">
    <subcellularLocation>
        <location evidence="1">Secreted</location>
    </subcellularLocation>
</comment>
<dbReference type="Pfam" id="PF05938">
    <property type="entry name" value="Self-incomp_S1"/>
    <property type="match status" value="1"/>
</dbReference>
<sequence>MCEAVSLIRMGNLIGKGIKLRVQCKTSKDDGDRDTGSRDLPYLATCQFKPIAGNKVYKCMAEWSNKYRYSFDINTPKRAKYDKNCWAFKSSGPCLCDCKNAACTYNDDCYHWDYRW</sequence>
<dbReference type="GO" id="GO:0005576">
    <property type="term" value="C:extracellular region"/>
    <property type="evidence" value="ECO:0007669"/>
    <property type="project" value="UniProtKB-SubCell"/>
</dbReference>
<keyword evidence="3" id="KW-0713">Self-incompatibility</keyword>
<dbReference type="InterPro" id="IPR010264">
    <property type="entry name" value="Self-incomp_S1"/>
</dbReference>
<dbReference type="GO" id="GO:0060320">
    <property type="term" value="P:rejection of self pollen"/>
    <property type="evidence" value="ECO:0007669"/>
    <property type="project" value="UniProtKB-KW"/>
</dbReference>
<reference evidence="7" key="1">
    <citation type="submission" date="2016-06" db="EMBL/GenBank/DDBJ databases">
        <title>Parallel loss of symbiosis genes in relatives of nitrogen-fixing non-legume Parasponia.</title>
        <authorList>
            <person name="Van Velzen R."/>
            <person name="Holmer R."/>
            <person name="Bu F."/>
            <person name="Rutten L."/>
            <person name="Van Zeijl A."/>
            <person name="Liu W."/>
            <person name="Santuari L."/>
            <person name="Cao Q."/>
            <person name="Sharma T."/>
            <person name="Shen D."/>
            <person name="Roswanjaya Y."/>
            <person name="Wardhani T."/>
            <person name="Kalhor M.S."/>
            <person name="Jansen J."/>
            <person name="Van den Hoogen J."/>
            <person name="Gungor B."/>
            <person name="Hartog M."/>
            <person name="Hontelez J."/>
            <person name="Verver J."/>
            <person name="Yang W.-C."/>
            <person name="Schijlen E."/>
            <person name="Repin R."/>
            <person name="Schilthuizen M."/>
            <person name="Schranz E."/>
            <person name="Heidstra R."/>
            <person name="Miyata K."/>
            <person name="Fedorova E."/>
            <person name="Kohlen W."/>
            <person name="Bisseling T."/>
            <person name="Smit S."/>
            <person name="Geurts R."/>
        </authorList>
    </citation>
    <scope>NUCLEOTIDE SEQUENCE [LARGE SCALE GENOMIC DNA]</scope>
    <source>
        <strain evidence="7">cv. RG33-2</strain>
    </source>
</reference>
<dbReference type="Proteomes" id="UP000237000">
    <property type="component" value="Unassembled WGS sequence"/>
</dbReference>
<evidence type="ECO:0000256" key="3">
    <source>
        <dbReference type="ARBA" id="ARBA00022471"/>
    </source>
</evidence>
<evidence type="ECO:0000256" key="4">
    <source>
        <dbReference type="ARBA" id="ARBA00022525"/>
    </source>
</evidence>
<dbReference type="EMBL" id="JXTC01000293">
    <property type="protein sequence ID" value="PON68656.1"/>
    <property type="molecule type" value="Genomic_DNA"/>
</dbReference>
<evidence type="ECO:0000256" key="1">
    <source>
        <dbReference type="ARBA" id="ARBA00004613"/>
    </source>
</evidence>
<gene>
    <name evidence="6" type="ORF">TorRG33x02_261360</name>
</gene>
<evidence type="ECO:0000313" key="6">
    <source>
        <dbReference type="EMBL" id="PON68656.1"/>
    </source>
</evidence>
<evidence type="ECO:0000313" key="7">
    <source>
        <dbReference type="Proteomes" id="UP000237000"/>
    </source>
</evidence>
<dbReference type="AlphaFoldDB" id="A0A2P5D5X6"/>
<comment type="similarity">
    <text evidence="2">Belongs to the plant self-incompatibility (S1) protein family.</text>
</comment>
<organism evidence="6 7">
    <name type="scientific">Trema orientale</name>
    <name type="common">Charcoal tree</name>
    <name type="synonym">Celtis orientalis</name>
    <dbReference type="NCBI Taxonomy" id="63057"/>
    <lineage>
        <taxon>Eukaryota</taxon>
        <taxon>Viridiplantae</taxon>
        <taxon>Streptophyta</taxon>
        <taxon>Embryophyta</taxon>
        <taxon>Tracheophyta</taxon>
        <taxon>Spermatophyta</taxon>
        <taxon>Magnoliopsida</taxon>
        <taxon>eudicotyledons</taxon>
        <taxon>Gunneridae</taxon>
        <taxon>Pentapetalae</taxon>
        <taxon>rosids</taxon>
        <taxon>fabids</taxon>
        <taxon>Rosales</taxon>
        <taxon>Cannabaceae</taxon>
        <taxon>Trema</taxon>
    </lineage>
</organism>
<accession>A0A2P5D5X6</accession>
<comment type="caution">
    <text evidence="6">The sequence shown here is derived from an EMBL/GenBank/DDBJ whole genome shotgun (WGS) entry which is preliminary data.</text>
</comment>
<proteinExistence type="inferred from homology"/>
<evidence type="ECO:0000256" key="2">
    <source>
        <dbReference type="ARBA" id="ARBA00005581"/>
    </source>
</evidence>
<keyword evidence="7" id="KW-1185">Reference proteome</keyword>
<name>A0A2P5D5X6_TREOI</name>
<keyword evidence="4" id="KW-0964">Secreted</keyword>
<dbReference type="InParanoid" id="A0A2P5D5X6"/>
<evidence type="ECO:0000256" key="5">
    <source>
        <dbReference type="ARBA" id="ARBA00022729"/>
    </source>
</evidence>
<protein>
    <submittedName>
        <fullName evidence="6">Self-incompatibility protein</fullName>
    </submittedName>
</protein>
<keyword evidence="5" id="KW-0732">Signal</keyword>